<comment type="caution">
    <text evidence="3">The sequence shown here is derived from an EMBL/GenBank/DDBJ whole genome shotgun (WGS) entry which is preliminary data.</text>
</comment>
<dbReference type="PANTHER" id="PTHR34385:SF1">
    <property type="entry name" value="PEPTIDOGLYCAN L-ALANYL-D-GLUTAMATE ENDOPEPTIDASE CWLK"/>
    <property type="match status" value="1"/>
</dbReference>
<name>A0A417YY14_9BACI</name>
<keyword evidence="4" id="KW-1185">Reference proteome</keyword>
<evidence type="ECO:0000313" key="4">
    <source>
        <dbReference type="Proteomes" id="UP000284416"/>
    </source>
</evidence>
<dbReference type="InterPro" id="IPR058193">
    <property type="entry name" value="VanY/YodJ_core_dom"/>
</dbReference>
<reference evidence="3 4" key="1">
    <citation type="journal article" date="2017" name="Int. J. Syst. Evol. Microbiol.">
        <title>Bacillus notoginsengisoli sp. nov., a novel bacterium isolated from the rhizosphere of Panax notoginseng.</title>
        <authorList>
            <person name="Zhang M.Y."/>
            <person name="Cheng J."/>
            <person name="Cai Y."/>
            <person name="Zhang T.Y."/>
            <person name="Wu Y.Y."/>
            <person name="Manikprabhu D."/>
            <person name="Li W.J."/>
            <person name="Zhang Y.X."/>
        </authorList>
    </citation>
    <scope>NUCLEOTIDE SEQUENCE [LARGE SCALE GENOMIC DNA]</scope>
    <source>
        <strain evidence="3 4">JCM 30743</strain>
    </source>
</reference>
<gene>
    <name evidence="3" type="ORF">D1B31_06405</name>
</gene>
<feature type="compositionally biased region" description="Polar residues" evidence="1">
    <location>
        <begin position="47"/>
        <end position="57"/>
    </location>
</feature>
<dbReference type="EMBL" id="QWEG01000003">
    <property type="protein sequence ID" value="RHW42252.1"/>
    <property type="molecule type" value="Genomic_DNA"/>
</dbReference>
<dbReference type="OrthoDB" id="9792074at2"/>
<dbReference type="Proteomes" id="UP000284416">
    <property type="component" value="Unassembled WGS sequence"/>
</dbReference>
<accession>A0A417YY14</accession>
<dbReference type="PANTHER" id="PTHR34385">
    <property type="entry name" value="D-ALANYL-D-ALANINE CARBOXYPEPTIDASE"/>
    <property type="match status" value="1"/>
</dbReference>
<dbReference type="Pfam" id="PF02557">
    <property type="entry name" value="VanY"/>
    <property type="match status" value="1"/>
</dbReference>
<dbReference type="GO" id="GO:0006508">
    <property type="term" value="P:proteolysis"/>
    <property type="evidence" value="ECO:0007669"/>
    <property type="project" value="InterPro"/>
</dbReference>
<organism evidence="3 4">
    <name type="scientific">Neobacillus notoginsengisoli</name>
    <dbReference type="NCBI Taxonomy" id="1578198"/>
    <lineage>
        <taxon>Bacteria</taxon>
        <taxon>Bacillati</taxon>
        <taxon>Bacillota</taxon>
        <taxon>Bacilli</taxon>
        <taxon>Bacillales</taxon>
        <taxon>Bacillaceae</taxon>
        <taxon>Neobacillus</taxon>
    </lineage>
</organism>
<proteinExistence type="predicted"/>
<dbReference type="InterPro" id="IPR003709">
    <property type="entry name" value="VanY-like_core_dom"/>
</dbReference>
<feature type="domain" description="D-alanyl-D-alanine carboxypeptidase-like core" evidence="2">
    <location>
        <begin position="126"/>
        <end position="253"/>
    </location>
</feature>
<keyword evidence="3" id="KW-0645">Protease</keyword>
<dbReference type="Gene3D" id="3.30.1380.10">
    <property type="match status" value="1"/>
</dbReference>
<dbReference type="InterPro" id="IPR009045">
    <property type="entry name" value="Zn_M74/Hedgehog-like"/>
</dbReference>
<sequence>MKKTIMIISFSFLLAGCSEMDSLMKKVSFLKDKFNSQSESENRYGENGQSNEGSSPRNPDGNKPVLEAVYFNQVAEANGKKVILNPENMLSLVNKEFFLSSDYKPKDLMKPDIPFSFGDQDVEKSLIREEAGLALEEMFMKAAEQNIEIFAVSGYRSYTRQKALFDAEVKKSGSAKATQLVALPGQSEHQTGLTMDITSRSTNLNLTEEFGETVEGKWLAENAHKFGFILRYPKGKESITGYQYEPWHFRYVGREAAKTIYENDWTLEEFFNEVEKI</sequence>
<dbReference type="RefSeq" id="WP_118919908.1">
    <property type="nucleotide sequence ID" value="NZ_QWEG01000003.1"/>
</dbReference>
<dbReference type="PROSITE" id="PS51257">
    <property type="entry name" value="PROKAR_LIPOPROTEIN"/>
    <property type="match status" value="1"/>
</dbReference>
<keyword evidence="3" id="KW-0378">Hydrolase</keyword>
<dbReference type="InterPro" id="IPR052179">
    <property type="entry name" value="DD-CPase-like"/>
</dbReference>
<dbReference type="CDD" id="cd14852">
    <property type="entry name" value="LD-carboxypeptidase"/>
    <property type="match status" value="1"/>
</dbReference>
<evidence type="ECO:0000259" key="2">
    <source>
        <dbReference type="Pfam" id="PF02557"/>
    </source>
</evidence>
<feature type="region of interest" description="Disordered" evidence="1">
    <location>
        <begin position="38"/>
        <end position="62"/>
    </location>
</feature>
<evidence type="ECO:0000313" key="3">
    <source>
        <dbReference type="EMBL" id="RHW42252.1"/>
    </source>
</evidence>
<dbReference type="SUPFAM" id="SSF55166">
    <property type="entry name" value="Hedgehog/DD-peptidase"/>
    <property type="match status" value="1"/>
</dbReference>
<dbReference type="GO" id="GO:0004180">
    <property type="term" value="F:carboxypeptidase activity"/>
    <property type="evidence" value="ECO:0007669"/>
    <property type="project" value="UniProtKB-KW"/>
</dbReference>
<protein>
    <submittedName>
        <fullName evidence="3">D-alanyl-D-alanine carboxypeptidase family protein</fullName>
    </submittedName>
</protein>
<keyword evidence="3" id="KW-0121">Carboxypeptidase</keyword>
<dbReference type="AlphaFoldDB" id="A0A417YY14"/>
<evidence type="ECO:0000256" key="1">
    <source>
        <dbReference type="SAM" id="MobiDB-lite"/>
    </source>
</evidence>